<dbReference type="InterPro" id="IPR013783">
    <property type="entry name" value="Ig-like_fold"/>
</dbReference>
<organism evidence="7 8">
    <name type="scientific">Cohnella abietis</name>
    <dbReference type="NCBI Taxonomy" id="2507935"/>
    <lineage>
        <taxon>Bacteria</taxon>
        <taxon>Bacillati</taxon>
        <taxon>Bacillota</taxon>
        <taxon>Bacilli</taxon>
        <taxon>Bacillales</taxon>
        <taxon>Paenibacillaceae</taxon>
        <taxon>Cohnella</taxon>
    </lineage>
</organism>
<dbReference type="SUPFAM" id="SSF56300">
    <property type="entry name" value="Metallo-dependent phosphatases"/>
    <property type="match status" value="1"/>
</dbReference>
<dbReference type="SMART" id="SM00560">
    <property type="entry name" value="LamGL"/>
    <property type="match status" value="1"/>
</dbReference>
<dbReference type="PANTHER" id="PTHR43308">
    <property type="entry name" value="OUTER MEMBRANE PROTEIN ALPHA-RELATED"/>
    <property type="match status" value="1"/>
</dbReference>
<feature type="domain" description="SLH" evidence="6">
    <location>
        <begin position="154"/>
        <end position="214"/>
    </location>
</feature>
<dbReference type="Gene3D" id="2.60.40.10">
    <property type="entry name" value="Immunoglobulins"/>
    <property type="match status" value="1"/>
</dbReference>
<evidence type="ECO:0000256" key="4">
    <source>
        <dbReference type="SAM" id="SignalP"/>
    </source>
</evidence>
<dbReference type="InterPro" id="IPR003961">
    <property type="entry name" value="FN3_dom"/>
</dbReference>
<dbReference type="EMBL" id="AP019400">
    <property type="protein sequence ID" value="BBI32319.1"/>
    <property type="molecule type" value="Genomic_DNA"/>
</dbReference>
<dbReference type="CDD" id="cd00063">
    <property type="entry name" value="FN3"/>
    <property type="match status" value="1"/>
</dbReference>
<keyword evidence="8" id="KW-1185">Reference proteome</keyword>
<dbReference type="InterPro" id="IPR051465">
    <property type="entry name" value="Cell_Envelope_Struct_Comp"/>
</dbReference>
<sequence>MNVGTSMNRTWKRSLAFLLMLSMMLSSVQTLFASTSVKESHWAAEELNSWVKMQLLQGSVDGSLRPDDNITRAEFVTLLNKVFRLTNKSSRTFPDVKADKWYADAIQKAVDAGLLQGDSKGNMRPEASITRQEVAVVVAKAFKLEGDASSTHGFADAAAIADWAKDAIGALRKNGYIAGRSGNKFAPSAPITRAEAVKIIDSVMGELLFSAGTYSGSKKGNVVINAKDIILSDLTVNGNLYLTQGIGDGAVTLRHVKVTGTIFVEGSGTVNVDNADASQKLTFSGNVNHLRINSRANVVLNAGTTVSELLMTERSEGSSITISGGSSVASLILNAAVNVGGSGTIEQAIINVSGSTLAQTPAHITFNSGATAMIAGREVSKGTEPGQSKPPTTGGGNGGGNGGGGGNTEKTPLLTFPVMSDIHIGIDDVSVDSEAKFAQALEAYKKLGKYDAIVLNGDFVDKGTLKQYDSAMRILNEHKLDTAKSIIVPGNHEYYASKELGSDYKAAERFYEQTGMNKDGYHVEPVDSIKENAGIYFDTWEKGYHFITMDHDRKSMSDDKYKWLEKKISQDEQGKDADPSKPVFILAHYPYQNTTYGSEGAGWKNQTEYDKFSKVMQKHPNAILITGHTHYTLEHPNTINADNGYIRINDGAVAFVQAHGYSNDDDIYLDKNISQGLLFNVYDDKLVIERRALNHNGALIGTPYTIDLKKPVESVKAFSVNMKNPEFNKDMKVTVSSVSMVSATFTWPKAIADSKMDFYEIIVNGKLIGAPSVISPYIEAASHTFIANGLKPNTDYTVTIKAHDAYGKVSAPITATFKTSAAPAGYDSQAADVLDIDFTTVNGRAVTDITLNHNDAVLEHNANVIYDNKFEKPALILDGKGSRGTPSSIARIKYNSSLFKQDAMTIETAVYISPDSDLTKEEYHILGNYENGGYSLYYSAKDKKFVFDTRHSDDPAESKVMGDVKGKIVYLTAVYDGDADHGYKKGTIKLYVNGVLEGNNTTDGPLPINETNDLTIGGDVEGFGDVVNLFEGGIDHVRIYSRALSPEEVATNFKERFNDAVKIVGGHDIVLFEGEIAWLDVKLPINVTDEADWSIPKNGVIKEDDDNGNKRAIKAVAPGVETVSVTVGDDSDTVNVIVANYNAKLTMNKNIQNSANLAPFMAPGKVATNWGSLSPDVATVDANGKVTAKTIGNTVVFATVDGKTVRTRVIVDPDPNAIEELPPIDISKRPRAAQTVKLNNTTPAFAGEVFQKIVTKYTKTDAALPLEVVNYINGVTSAPTDLSIPVLAGKLPGEILPVDTGDVKFTIVGTDNTTWLATNKGVVRVNPDETYYRDVVQLFATHRYLPDDDVQYIALDGDNGVWVVTSTGVSHIQMVLMKYVEKAQIMSDNLEANNIRRGPDGQIALPFLNTGSGTPGNRKGTEKDNDGLWTADAIAGELFRTAVEEAKYPGNAEAKEARARATRSVEVDLLLMYVTGRAGQIDAKVKMMPYSTMDVTMMSYSYLKAGGNKNKPEDYVYSGPAATEKRTIQGFISRTLGIDKEGFDKHYGWDGIYYKKGKEVDGNSYSYNTTELNEINNDPENKSNSDVKKKGWGEFAGSVVNSANKIPDRLAKLYTDLGATEKDLYYKGDTSADEILGHMYMYKIAYDTLCTGPNADEELGALIANASGEFARHVINNGYTIVDITGQPTTHGKYNGDTFGRTEDAGEDTALRAAELMTIFKTAAYLTGDSKFLDEYRKVARDYIYPSVFADEDAYKDVVDGIVGMGPLAGAKELAGVKMPSQDGYAKGYMNRLDQRWASYYYASRRDGDPHPFTWYNYSDERQAMFTFYNLITIPDEQGDEDIAVMIRAGLDNWYKSNMQYEDEPLWDYIYQLAYPDKKVIDLEKAAWVLKRTPIDRTNYYVNLTGRKDISWFVTRAIVDADDGYNSKVSDGGLITSTGVPAANGIVYNPDTKQYIKKAVKEGDLFVARSRRQEGRHVQTAMSDDPTRKVAVSPDERSLTRPGDSLFAIDEGGDENSWDYGNAFNAAYWMARYYGMISDDR</sequence>
<dbReference type="InterPro" id="IPR013320">
    <property type="entry name" value="ConA-like_dom_sf"/>
</dbReference>
<evidence type="ECO:0000256" key="2">
    <source>
        <dbReference type="ARBA" id="ARBA00023157"/>
    </source>
</evidence>
<dbReference type="Pfam" id="PF13385">
    <property type="entry name" value="Laminin_G_3"/>
    <property type="match status" value="1"/>
</dbReference>
<dbReference type="Pfam" id="PF00149">
    <property type="entry name" value="Metallophos"/>
    <property type="match status" value="1"/>
</dbReference>
<dbReference type="Gene3D" id="3.60.21.10">
    <property type="match status" value="1"/>
</dbReference>
<feature type="signal peptide" evidence="4">
    <location>
        <begin position="1"/>
        <end position="33"/>
    </location>
</feature>
<dbReference type="InterPro" id="IPR015943">
    <property type="entry name" value="WD40/YVTN_repeat-like_dom_sf"/>
</dbReference>
<dbReference type="KEGG" id="cohn:KCTCHS21_17180"/>
<dbReference type="InterPro" id="IPR036116">
    <property type="entry name" value="FN3_sf"/>
</dbReference>
<dbReference type="PANTHER" id="PTHR43308:SF5">
    <property type="entry name" value="S-LAYER PROTEIN _ PEPTIDOGLYCAN ENDO-BETA-N-ACETYLGLUCOSAMINIDASE"/>
    <property type="match status" value="1"/>
</dbReference>
<dbReference type="SUPFAM" id="SSF49899">
    <property type="entry name" value="Concanavalin A-like lectins/glucanases"/>
    <property type="match status" value="1"/>
</dbReference>
<dbReference type="InterPro" id="IPR008964">
    <property type="entry name" value="Invasin/intimin_cell_adhesion"/>
</dbReference>
<evidence type="ECO:0000259" key="6">
    <source>
        <dbReference type="PROSITE" id="PS51272"/>
    </source>
</evidence>
<dbReference type="PROSITE" id="PS50853">
    <property type="entry name" value="FN3"/>
    <property type="match status" value="1"/>
</dbReference>
<dbReference type="InterPro" id="IPR001119">
    <property type="entry name" value="SLH_dom"/>
</dbReference>
<dbReference type="OrthoDB" id="128536at2"/>
<evidence type="ECO:0008006" key="9">
    <source>
        <dbReference type="Google" id="ProtNLM"/>
    </source>
</evidence>
<dbReference type="Gene3D" id="2.60.120.200">
    <property type="match status" value="1"/>
</dbReference>
<dbReference type="Pfam" id="PF00395">
    <property type="entry name" value="SLH"/>
    <property type="match status" value="3"/>
</dbReference>
<dbReference type="Pfam" id="PF00041">
    <property type="entry name" value="fn3"/>
    <property type="match status" value="1"/>
</dbReference>
<keyword evidence="1 4" id="KW-0732">Signal</keyword>
<dbReference type="GO" id="GO:0016787">
    <property type="term" value="F:hydrolase activity"/>
    <property type="evidence" value="ECO:0007669"/>
    <property type="project" value="InterPro"/>
</dbReference>
<dbReference type="InterPro" id="IPR029052">
    <property type="entry name" value="Metallo-depent_PP-like"/>
</dbReference>
<proteinExistence type="predicted"/>
<dbReference type="Gene3D" id="2.60.40.1080">
    <property type="match status" value="1"/>
</dbReference>
<dbReference type="InterPro" id="IPR006558">
    <property type="entry name" value="LamG-like"/>
</dbReference>
<feature type="domain" description="SLH" evidence="6">
    <location>
        <begin position="89"/>
        <end position="152"/>
    </location>
</feature>
<keyword evidence="2" id="KW-1015">Disulfide bond</keyword>
<evidence type="ECO:0000256" key="3">
    <source>
        <dbReference type="SAM" id="MobiDB-lite"/>
    </source>
</evidence>
<protein>
    <recommendedName>
        <fullName evidence="9">Metallophosphoesterase</fullName>
    </recommendedName>
</protein>
<dbReference type="Gene3D" id="2.130.10.10">
    <property type="entry name" value="YVTN repeat-like/Quinoprotein amine dehydrogenase"/>
    <property type="match status" value="1"/>
</dbReference>
<evidence type="ECO:0000313" key="8">
    <source>
        <dbReference type="Proteomes" id="UP000289856"/>
    </source>
</evidence>
<reference evidence="7 8" key="1">
    <citation type="submission" date="2019-01" db="EMBL/GenBank/DDBJ databases">
        <title>Complete genome sequence of Cohnella hallensis HS21 isolated from Korean fir (Abies koreana) rhizospheric soil.</title>
        <authorList>
            <person name="Jiang L."/>
            <person name="Kang S.W."/>
            <person name="Kim S."/>
            <person name="Jung J."/>
            <person name="Kim C.Y."/>
            <person name="Kim D.H."/>
            <person name="Kim S.W."/>
            <person name="Lee J."/>
        </authorList>
    </citation>
    <scope>NUCLEOTIDE SEQUENCE [LARGE SCALE GENOMIC DNA]</scope>
    <source>
        <strain evidence="7 8">HS21</strain>
    </source>
</reference>
<feature type="domain" description="SLH" evidence="6">
    <location>
        <begin position="30"/>
        <end position="88"/>
    </location>
</feature>
<dbReference type="Pfam" id="PF02368">
    <property type="entry name" value="Big_2"/>
    <property type="match status" value="1"/>
</dbReference>
<dbReference type="SUPFAM" id="SSF49265">
    <property type="entry name" value="Fibronectin type III"/>
    <property type="match status" value="1"/>
</dbReference>
<accession>A0A3T1D2R5</accession>
<name>A0A3T1D2R5_9BACL</name>
<feature type="region of interest" description="Disordered" evidence="3">
    <location>
        <begin position="1976"/>
        <end position="2005"/>
    </location>
</feature>
<dbReference type="InterPro" id="IPR003343">
    <property type="entry name" value="Big_2"/>
</dbReference>
<evidence type="ECO:0000256" key="1">
    <source>
        <dbReference type="ARBA" id="ARBA00022729"/>
    </source>
</evidence>
<feature type="region of interest" description="Disordered" evidence="3">
    <location>
        <begin position="379"/>
        <end position="411"/>
    </location>
</feature>
<dbReference type="Proteomes" id="UP000289856">
    <property type="component" value="Chromosome"/>
</dbReference>
<feature type="compositionally biased region" description="Gly residues" evidence="3">
    <location>
        <begin position="393"/>
        <end position="407"/>
    </location>
</feature>
<dbReference type="InterPro" id="IPR004843">
    <property type="entry name" value="Calcineurin-like_PHP"/>
</dbReference>
<feature type="chain" id="PRO_5019428235" description="Metallophosphoesterase" evidence="4">
    <location>
        <begin position="34"/>
        <end position="2041"/>
    </location>
</feature>
<dbReference type="SUPFAM" id="SSF49373">
    <property type="entry name" value="Invasin/intimin cell-adhesion fragments"/>
    <property type="match status" value="1"/>
</dbReference>
<dbReference type="RefSeq" id="WP_130606761.1">
    <property type="nucleotide sequence ID" value="NZ_AP019400.1"/>
</dbReference>
<gene>
    <name evidence="7" type="ORF">KCTCHS21_17180</name>
</gene>
<evidence type="ECO:0000259" key="5">
    <source>
        <dbReference type="PROSITE" id="PS50853"/>
    </source>
</evidence>
<feature type="domain" description="Fibronectin type-III" evidence="5">
    <location>
        <begin position="729"/>
        <end position="824"/>
    </location>
</feature>
<dbReference type="PROSITE" id="PS51272">
    <property type="entry name" value="SLH"/>
    <property type="match status" value="3"/>
</dbReference>
<evidence type="ECO:0000313" key="7">
    <source>
        <dbReference type="EMBL" id="BBI32319.1"/>
    </source>
</evidence>